<dbReference type="PANTHER" id="PTHR10582:SF2">
    <property type="entry name" value="INACTIVE"/>
    <property type="match status" value="1"/>
</dbReference>
<evidence type="ECO:0000256" key="7">
    <source>
        <dbReference type="SAM" id="Phobius"/>
    </source>
</evidence>
<comment type="subcellular location">
    <subcellularLocation>
        <location evidence="1">Membrane</location>
        <topology evidence="1">Multi-pass membrane protein</topology>
    </subcellularLocation>
</comment>
<evidence type="ECO:0000256" key="1">
    <source>
        <dbReference type="ARBA" id="ARBA00004141"/>
    </source>
</evidence>
<gene>
    <name evidence="9" type="ORF">CTEN0397_LOCUS13862</name>
</gene>
<keyword evidence="5 7" id="KW-0472">Membrane</keyword>
<reference evidence="9" key="1">
    <citation type="submission" date="2021-01" db="EMBL/GenBank/DDBJ databases">
        <authorList>
            <person name="Corre E."/>
            <person name="Pelletier E."/>
            <person name="Niang G."/>
            <person name="Scheremetjew M."/>
            <person name="Finn R."/>
            <person name="Kale V."/>
            <person name="Holt S."/>
            <person name="Cochrane G."/>
            <person name="Meng A."/>
            <person name="Brown T."/>
            <person name="Cohen L."/>
        </authorList>
    </citation>
    <scope>NUCLEOTIDE SEQUENCE</scope>
    <source>
        <strain evidence="9">ECT3854</strain>
    </source>
</reference>
<proteinExistence type="predicted"/>
<keyword evidence="4 7" id="KW-1133">Transmembrane helix</keyword>
<dbReference type="InterPro" id="IPR024862">
    <property type="entry name" value="TRPV"/>
</dbReference>
<evidence type="ECO:0000256" key="5">
    <source>
        <dbReference type="ARBA" id="ARBA00023136"/>
    </source>
</evidence>
<dbReference type="InterPro" id="IPR005821">
    <property type="entry name" value="Ion_trans_dom"/>
</dbReference>
<name>A0A7S1DBF1_CYCTE</name>
<dbReference type="GO" id="GO:0005886">
    <property type="term" value="C:plasma membrane"/>
    <property type="evidence" value="ECO:0007669"/>
    <property type="project" value="TreeGrafter"/>
</dbReference>
<evidence type="ECO:0000313" key="9">
    <source>
        <dbReference type="EMBL" id="CAD8942795.1"/>
    </source>
</evidence>
<evidence type="ECO:0000256" key="3">
    <source>
        <dbReference type="ARBA" id="ARBA00022737"/>
    </source>
</evidence>
<dbReference type="GO" id="GO:0005216">
    <property type="term" value="F:monoatomic ion channel activity"/>
    <property type="evidence" value="ECO:0007669"/>
    <property type="project" value="InterPro"/>
</dbReference>
<keyword evidence="3" id="KW-0677">Repeat</keyword>
<keyword evidence="2 7" id="KW-0812">Transmembrane</keyword>
<dbReference type="Gene3D" id="1.10.287.70">
    <property type="match status" value="1"/>
</dbReference>
<dbReference type="GO" id="GO:0098703">
    <property type="term" value="P:calcium ion import across plasma membrane"/>
    <property type="evidence" value="ECO:0007669"/>
    <property type="project" value="TreeGrafter"/>
</dbReference>
<dbReference type="Pfam" id="PF00520">
    <property type="entry name" value="Ion_trans"/>
    <property type="match status" value="1"/>
</dbReference>
<dbReference type="PANTHER" id="PTHR10582">
    <property type="entry name" value="TRANSIENT RECEPTOR POTENTIAL ION CHANNEL PROTEIN"/>
    <property type="match status" value="1"/>
</dbReference>
<evidence type="ECO:0000259" key="8">
    <source>
        <dbReference type="Pfam" id="PF00520"/>
    </source>
</evidence>
<feature type="transmembrane region" description="Helical" evidence="7">
    <location>
        <begin position="112"/>
        <end position="134"/>
    </location>
</feature>
<feature type="transmembrane region" description="Helical" evidence="7">
    <location>
        <begin position="20"/>
        <end position="41"/>
    </location>
</feature>
<sequence length="340" mass="39297">MLIDFAVFAGGVFNVFRRLVAFLMVLGIILIGFAQMFVTVFRGNSYCPSLNETLAAQTDTFNGTLTYLNNIRCGEDENTPYCNYWESFLDVYTMLLGEVDETKFETSKFGTFLFVIFMFLVVILLANVLIAIVTDSYRIIQDKRAAIVFWTNRLDFVAEMDAIANGPWKKRLKRAVGMGDDDSDETGHVDVVFGKEFWKRLMDLFEDDIDDSFMSVEFWAYNFLRMLTAVIIIPFWVFLGVLSAGWLWPPQLREAIFTSTVSKHSSESEKEDEQRRTQVVSLQKEVEELKDEMMKELKVDRTQVVQMKSSVAERRVEIANEMKHIKRIMTMLFEQSALDT</sequence>
<keyword evidence="6" id="KW-0175">Coiled coil</keyword>
<evidence type="ECO:0000256" key="2">
    <source>
        <dbReference type="ARBA" id="ARBA00022692"/>
    </source>
</evidence>
<protein>
    <recommendedName>
        <fullName evidence="8">Ion transport domain-containing protein</fullName>
    </recommendedName>
</protein>
<feature type="transmembrane region" description="Helical" evidence="7">
    <location>
        <begin position="223"/>
        <end position="248"/>
    </location>
</feature>
<evidence type="ECO:0000256" key="4">
    <source>
        <dbReference type="ARBA" id="ARBA00022989"/>
    </source>
</evidence>
<feature type="coiled-coil region" evidence="6">
    <location>
        <begin position="272"/>
        <end position="299"/>
    </location>
</feature>
<dbReference type="EMBL" id="HBFW01021514">
    <property type="protein sequence ID" value="CAD8942795.1"/>
    <property type="molecule type" value="Transcribed_RNA"/>
</dbReference>
<evidence type="ECO:0000256" key="6">
    <source>
        <dbReference type="SAM" id="Coils"/>
    </source>
</evidence>
<feature type="domain" description="Ion transport" evidence="8">
    <location>
        <begin position="12"/>
        <end position="143"/>
    </location>
</feature>
<dbReference type="AlphaFoldDB" id="A0A7S1DBF1"/>
<accession>A0A7S1DBF1</accession>
<organism evidence="9">
    <name type="scientific">Cyclophora tenuis</name>
    <name type="common">Marine diatom</name>
    <dbReference type="NCBI Taxonomy" id="216820"/>
    <lineage>
        <taxon>Eukaryota</taxon>
        <taxon>Sar</taxon>
        <taxon>Stramenopiles</taxon>
        <taxon>Ochrophyta</taxon>
        <taxon>Bacillariophyta</taxon>
        <taxon>Fragilariophyceae</taxon>
        <taxon>Fragilariophycidae</taxon>
        <taxon>Cyclophorales</taxon>
        <taxon>Cyclophoraceae</taxon>
        <taxon>Cyclophora</taxon>
    </lineage>
</organism>